<dbReference type="Gene3D" id="2.60.40.790">
    <property type="match status" value="1"/>
</dbReference>
<dbReference type="Proteomes" id="UP000018144">
    <property type="component" value="Unassembled WGS sequence"/>
</dbReference>
<keyword evidence="4" id="KW-1185">Reference proteome</keyword>
<dbReference type="CDD" id="cd06464">
    <property type="entry name" value="ACD_sHsps-like"/>
    <property type="match status" value="1"/>
</dbReference>
<protein>
    <recommendedName>
        <fullName evidence="2">SHSP domain-containing protein</fullName>
    </recommendedName>
</protein>
<dbReference type="EMBL" id="HF935612">
    <property type="protein sequence ID" value="CCX11371.1"/>
    <property type="molecule type" value="Genomic_DNA"/>
</dbReference>
<feature type="compositionally biased region" description="Basic and acidic residues" evidence="1">
    <location>
        <begin position="239"/>
        <end position="248"/>
    </location>
</feature>
<sequence length="299" mass="32923">MRRAPAPAAQLNRPQSTSNMRAPAADIKRQSSTQKQQKPPTSQTSTKIPAPMKKEPQFKAYETDAAYHILGSLPEGVDKKSMDLKFLDSNTLGISGCILTPQQPEIQNRSEDSDSEASDTDADTDTDSESESESEVDSEDESAVESEVEPETKTDTRSLQPYIEDIPDIDDPRTPAALASLQMRRGSSCSSRSSASSSASSSCPEKPAPPSNSAKLNTKAKSFKPQPTQVMKKIPTQKPEVKKEDKKQMVTERFEKKFQFPGPVEMKGVKARLEGGQLEIMVPKKRVMRSPGMPGMWWM</sequence>
<evidence type="ECO:0000313" key="3">
    <source>
        <dbReference type="EMBL" id="CCX11371.1"/>
    </source>
</evidence>
<evidence type="ECO:0000313" key="4">
    <source>
        <dbReference type="Proteomes" id="UP000018144"/>
    </source>
</evidence>
<dbReference type="InterPro" id="IPR002068">
    <property type="entry name" value="A-crystallin/Hsp20_dom"/>
</dbReference>
<accession>U4LB82</accession>
<dbReference type="OrthoDB" id="5495198at2759"/>
<dbReference type="SUPFAM" id="SSF49764">
    <property type="entry name" value="HSP20-like chaperones"/>
    <property type="match status" value="1"/>
</dbReference>
<feature type="region of interest" description="Disordered" evidence="1">
    <location>
        <begin position="94"/>
        <end position="248"/>
    </location>
</feature>
<feature type="compositionally biased region" description="Low complexity" evidence="1">
    <location>
        <begin position="187"/>
        <end position="203"/>
    </location>
</feature>
<gene>
    <name evidence="3" type="ORF">PCON_10965</name>
</gene>
<proteinExistence type="predicted"/>
<dbReference type="Pfam" id="PF00011">
    <property type="entry name" value="HSP20"/>
    <property type="match status" value="1"/>
</dbReference>
<dbReference type="InterPro" id="IPR008978">
    <property type="entry name" value="HSP20-like_chaperone"/>
</dbReference>
<evidence type="ECO:0000259" key="2">
    <source>
        <dbReference type="Pfam" id="PF00011"/>
    </source>
</evidence>
<feature type="domain" description="SHSP" evidence="2">
    <location>
        <begin position="241"/>
        <end position="287"/>
    </location>
</feature>
<organism evidence="3 4">
    <name type="scientific">Pyronema omphalodes (strain CBS 100304)</name>
    <name type="common">Pyronema confluens</name>
    <dbReference type="NCBI Taxonomy" id="1076935"/>
    <lineage>
        <taxon>Eukaryota</taxon>
        <taxon>Fungi</taxon>
        <taxon>Dikarya</taxon>
        <taxon>Ascomycota</taxon>
        <taxon>Pezizomycotina</taxon>
        <taxon>Pezizomycetes</taxon>
        <taxon>Pezizales</taxon>
        <taxon>Pyronemataceae</taxon>
        <taxon>Pyronema</taxon>
    </lineage>
</organism>
<feature type="region of interest" description="Disordered" evidence="1">
    <location>
        <begin position="1"/>
        <end position="59"/>
    </location>
</feature>
<reference evidence="3 4" key="1">
    <citation type="journal article" date="2013" name="PLoS Genet.">
        <title>The genome and development-dependent transcriptomes of Pyronema confluens: a window into fungal evolution.</title>
        <authorList>
            <person name="Traeger S."/>
            <person name="Altegoer F."/>
            <person name="Freitag M."/>
            <person name="Gabaldon T."/>
            <person name="Kempken F."/>
            <person name="Kumar A."/>
            <person name="Marcet-Houben M."/>
            <person name="Poggeler S."/>
            <person name="Stajich J.E."/>
            <person name="Nowrousian M."/>
        </authorList>
    </citation>
    <scope>NUCLEOTIDE SEQUENCE [LARGE SCALE GENOMIC DNA]</scope>
    <source>
        <strain evidence="4">CBS 100304</strain>
        <tissue evidence="3">Vegetative mycelium</tissue>
    </source>
</reference>
<feature type="compositionally biased region" description="Acidic residues" evidence="1">
    <location>
        <begin position="113"/>
        <end position="149"/>
    </location>
</feature>
<feature type="compositionally biased region" description="Polar residues" evidence="1">
    <location>
        <begin position="211"/>
        <end position="229"/>
    </location>
</feature>
<dbReference type="AlphaFoldDB" id="U4LB82"/>
<name>U4LB82_PYROM</name>
<feature type="compositionally biased region" description="Low complexity" evidence="1">
    <location>
        <begin position="30"/>
        <end position="47"/>
    </location>
</feature>
<evidence type="ECO:0000256" key="1">
    <source>
        <dbReference type="SAM" id="MobiDB-lite"/>
    </source>
</evidence>